<feature type="transmembrane region" description="Helical" evidence="5">
    <location>
        <begin position="430"/>
        <end position="447"/>
    </location>
</feature>
<evidence type="ECO:0000256" key="4">
    <source>
        <dbReference type="ARBA" id="ARBA00023136"/>
    </source>
</evidence>
<evidence type="ECO:0000256" key="1">
    <source>
        <dbReference type="ARBA" id="ARBA00004141"/>
    </source>
</evidence>
<dbReference type="EMBL" id="RKRF01000008">
    <property type="protein sequence ID" value="RPF54193.1"/>
    <property type="molecule type" value="Genomic_DNA"/>
</dbReference>
<keyword evidence="3 5" id="KW-1133">Transmembrane helix</keyword>
<evidence type="ECO:0000256" key="3">
    <source>
        <dbReference type="ARBA" id="ARBA00022989"/>
    </source>
</evidence>
<feature type="transmembrane region" description="Helical" evidence="5">
    <location>
        <begin position="7"/>
        <end position="25"/>
    </location>
</feature>
<evidence type="ECO:0000313" key="7">
    <source>
        <dbReference type="EMBL" id="RPF54193.1"/>
    </source>
</evidence>
<keyword evidence="4 5" id="KW-0472">Membrane</keyword>
<evidence type="ECO:0000256" key="5">
    <source>
        <dbReference type="SAM" id="Phobius"/>
    </source>
</evidence>
<dbReference type="AlphaFoldDB" id="A0A3N5B9W2"/>
<dbReference type="PANTHER" id="PTHR37422:SF13">
    <property type="entry name" value="LIPOPOLYSACCHARIDE BIOSYNTHESIS PROTEIN PA4999-RELATED"/>
    <property type="match status" value="1"/>
</dbReference>
<dbReference type="GO" id="GO:0016874">
    <property type="term" value="F:ligase activity"/>
    <property type="evidence" value="ECO:0007669"/>
    <property type="project" value="UniProtKB-KW"/>
</dbReference>
<dbReference type="InterPro" id="IPR007016">
    <property type="entry name" value="O-antigen_ligase-rel_domated"/>
</dbReference>
<feature type="transmembrane region" description="Helical" evidence="5">
    <location>
        <begin position="31"/>
        <end position="53"/>
    </location>
</feature>
<protein>
    <submittedName>
        <fullName evidence="7">O-antigen ligase</fullName>
    </submittedName>
</protein>
<dbReference type="InterPro" id="IPR051533">
    <property type="entry name" value="WaaL-like"/>
</dbReference>
<dbReference type="PANTHER" id="PTHR37422">
    <property type="entry name" value="TEICHURONIC ACID BIOSYNTHESIS PROTEIN TUAE"/>
    <property type="match status" value="1"/>
</dbReference>
<keyword evidence="2 5" id="KW-0812">Transmembrane</keyword>
<accession>A0A3N5B9W2</accession>
<dbReference type="GO" id="GO:0016020">
    <property type="term" value="C:membrane"/>
    <property type="evidence" value="ECO:0007669"/>
    <property type="project" value="UniProtKB-SubCell"/>
</dbReference>
<dbReference type="Proteomes" id="UP000276443">
    <property type="component" value="Unassembled WGS sequence"/>
</dbReference>
<comment type="caution">
    <text evidence="7">The sequence shown here is derived from an EMBL/GenBank/DDBJ whole genome shotgun (WGS) entry which is preliminary data.</text>
</comment>
<sequence>MLFSYKLLLLYLISLFAIVILPQTWLGYLIIMGMVLLSYAYLKTNIALLFIYYPLRPLLIELNSGLTFLGDVVIISSVLVILYVERHAIKSLFKKLSFFMYFFLFVLVGSVSALLVSNQAIIPILMEVRALVIMTLLVLVFTSSIWLKRDLVNILNISLIVAFIISLYGLFEKLFGKDVVFPAAWASWDLSSQNASRVYGALANPNVLAMYLLTVFALSFLPVIRLSVNQFFLRLVQFTILSTVLLTVSRGAILAFLIALMVYIIMTRSWKLIIKIGLIGVLSFLFVTYPVEYGAEYIQNDATTEQKKNKKRKKSESYSLFERLEMMFSDSTIESSKNWGRLYIVDKGIEVFQDHPVIGTGFATFGDSATQRFPSPIYDQYDIDEDIYSDNQYIHILVSTGIVGALLLIIFLVRLCVVAWKDFYQEERRLFGLFLIVLMISCLYYNTLEDKTFMLWFYTLLGWLINPSRQED</sequence>
<comment type="subcellular location">
    <subcellularLocation>
        <location evidence="1">Membrane</location>
        <topology evidence="1">Multi-pass membrane protein</topology>
    </subcellularLocation>
</comment>
<organism evidence="7 8">
    <name type="scientific">Aquisalibacillus elongatus</name>
    <dbReference type="NCBI Taxonomy" id="485577"/>
    <lineage>
        <taxon>Bacteria</taxon>
        <taxon>Bacillati</taxon>
        <taxon>Bacillota</taxon>
        <taxon>Bacilli</taxon>
        <taxon>Bacillales</taxon>
        <taxon>Bacillaceae</taxon>
        <taxon>Aquisalibacillus</taxon>
    </lineage>
</organism>
<proteinExistence type="predicted"/>
<name>A0A3N5B9W2_9BACI</name>
<keyword evidence="8" id="KW-1185">Reference proteome</keyword>
<reference evidence="7 8" key="1">
    <citation type="submission" date="2018-11" db="EMBL/GenBank/DDBJ databases">
        <title>Genomic Encyclopedia of Type Strains, Phase IV (KMG-IV): sequencing the most valuable type-strain genomes for metagenomic binning, comparative biology and taxonomic classification.</title>
        <authorList>
            <person name="Goeker M."/>
        </authorList>
    </citation>
    <scope>NUCLEOTIDE SEQUENCE [LARGE SCALE GENOMIC DNA]</scope>
    <source>
        <strain evidence="7 8">DSM 18090</strain>
    </source>
</reference>
<feature type="transmembrane region" description="Helical" evidence="5">
    <location>
        <begin position="207"/>
        <end position="228"/>
    </location>
</feature>
<feature type="transmembrane region" description="Helical" evidence="5">
    <location>
        <begin position="272"/>
        <end position="291"/>
    </location>
</feature>
<feature type="transmembrane region" description="Helical" evidence="5">
    <location>
        <begin position="128"/>
        <end position="147"/>
    </location>
</feature>
<dbReference type="RefSeq" id="WP_170158491.1">
    <property type="nucleotide sequence ID" value="NZ_RKRF01000008.1"/>
</dbReference>
<feature type="transmembrane region" description="Helical" evidence="5">
    <location>
        <begin position="96"/>
        <end position="116"/>
    </location>
</feature>
<feature type="transmembrane region" description="Helical" evidence="5">
    <location>
        <begin position="240"/>
        <end position="265"/>
    </location>
</feature>
<feature type="transmembrane region" description="Helical" evidence="5">
    <location>
        <begin position="65"/>
        <end position="84"/>
    </location>
</feature>
<keyword evidence="7" id="KW-0436">Ligase</keyword>
<feature type="transmembrane region" description="Helical" evidence="5">
    <location>
        <begin position="393"/>
        <end position="418"/>
    </location>
</feature>
<feature type="domain" description="O-antigen ligase-related" evidence="6">
    <location>
        <begin position="238"/>
        <end position="409"/>
    </location>
</feature>
<evidence type="ECO:0000313" key="8">
    <source>
        <dbReference type="Proteomes" id="UP000276443"/>
    </source>
</evidence>
<gene>
    <name evidence="7" type="ORF">EDC24_1386</name>
</gene>
<evidence type="ECO:0000259" key="6">
    <source>
        <dbReference type="Pfam" id="PF04932"/>
    </source>
</evidence>
<dbReference type="Pfam" id="PF04932">
    <property type="entry name" value="Wzy_C"/>
    <property type="match status" value="1"/>
</dbReference>
<feature type="transmembrane region" description="Helical" evidence="5">
    <location>
        <begin position="153"/>
        <end position="171"/>
    </location>
</feature>
<evidence type="ECO:0000256" key="2">
    <source>
        <dbReference type="ARBA" id="ARBA00022692"/>
    </source>
</evidence>